<name>A0A077JV57_PSEAI</name>
<keyword evidence="2" id="KW-0805">Transcription regulation</keyword>
<dbReference type="InterPro" id="IPR007627">
    <property type="entry name" value="RNA_pol_sigma70_r2"/>
</dbReference>
<dbReference type="InterPro" id="IPR036388">
    <property type="entry name" value="WH-like_DNA-bd_sf"/>
</dbReference>
<evidence type="ECO:0000256" key="3">
    <source>
        <dbReference type="ARBA" id="ARBA00023082"/>
    </source>
</evidence>
<dbReference type="InterPro" id="IPR039425">
    <property type="entry name" value="RNA_pol_sigma-70-like"/>
</dbReference>
<organism evidence="7 8">
    <name type="scientific">Pseudomonas aeruginosa</name>
    <dbReference type="NCBI Taxonomy" id="287"/>
    <lineage>
        <taxon>Bacteria</taxon>
        <taxon>Pseudomonadati</taxon>
        <taxon>Pseudomonadota</taxon>
        <taxon>Gammaproteobacteria</taxon>
        <taxon>Pseudomonadales</taxon>
        <taxon>Pseudomonadaceae</taxon>
        <taxon>Pseudomonas</taxon>
    </lineage>
</organism>
<dbReference type="Proteomes" id="UP001297540">
    <property type="component" value="Chromosome"/>
</dbReference>
<dbReference type="Gene3D" id="1.10.10.10">
    <property type="entry name" value="Winged helix-like DNA-binding domain superfamily/Winged helix DNA-binding domain"/>
    <property type="match status" value="1"/>
</dbReference>
<dbReference type="InterPro" id="IPR013325">
    <property type="entry name" value="RNA_pol_sigma_r2"/>
</dbReference>
<dbReference type="GO" id="GO:0006352">
    <property type="term" value="P:DNA-templated transcription initiation"/>
    <property type="evidence" value="ECO:0007669"/>
    <property type="project" value="InterPro"/>
</dbReference>
<reference evidence="7" key="1">
    <citation type="submission" date="2023-06" db="EMBL/GenBank/DDBJ databases">
        <authorList>
            <consortium name="Clinical and Environmental Microbiology Branch: Whole genome sequencing antimicrobial resistance pathogens in the healthcare setting"/>
        </authorList>
    </citation>
    <scope>NUCLEOTIDE SEQUENCE</scope>
    <source>
        <strain evidence="7">2021CK-01020</strain>
    </source>
</reference>
<evidence type="ECO:0000256" key="2">
    <source>
        <dbReference type="ARBA" id="ARBA00023015"/>
    </source>
</evidence>
<feature type="domain" description="RNA polymerase sigma-70 region 2" evidence="5">
    <location>
        <begin position="2"/>
        <end position="65"/>
    </location>
</feature>
<comment type="similarity">
    <text evidence="1">Belongs to the sigma-70 factor family. ECF subfamily.</text>
</comment>
<dbReference type="GO" id="GO:0003677">
    <property type="term" value="F:DNA binding"/>
    <property type="evidence" value="ECO:0007669"/>
    <property type="project" value="InterPro"/>
</dbReference>
<dbReference type="SUPFAM" id="SSF88946">
    <property type="entry name" value="Sigma2 domain of RNA polymerase sigma factors"/>
    <property type="match status" value="1"/>
</dbReference>
<dbReference type="Gene3D" id="1.10.1740.10">
    <property type="match status" value="1"/>
</dbReference>
<protein>
    <submittedName>
        <fullName evidence="7">Sigma-70 family RNA polymerase sigma factor</fullName>
    </submittedName>
</protein>
<evidence type="ECO:0000256" key="1">
    <source>
        <dbReference type="ARBA" id="ARBA00010641"/>
    </source>
</evidence>
<evidence type="ECO:0000313" key="8">
    <source>
        <dbReference type="Proteomes" id="UP001297540"/>
    </source>
</evidence>
<accession>A0A077JV57</accession>
<keyword evidence="3" id="KW-0731">Sigma factor</keyword>
<dbReference type="NCBIfam" id="TIGR02937">
    <property type="entry name" value="sigma70-ECF"/>
    <property type="match status" value="1"/>
</dbReference>
<evidence type="ECO:0000313" key="7">
    <source>
        <dbReference type="EMBL" id="WOS80995.1"/>
    </source>
</evidence>
<dbReference type="Pfam" id="PF04542">
    <property type="entry name" value="Sigma70_r2"/>
    <property type="match status" value="1"/>
</dbReference>
<dbReference type="PANTHER" id="PTHR43133:SF63">
    <property type="entry name" value="RNA POLYMERASE SIGMA FACTOR FECI-RELATED"/>
    <property type="match status" value="1"/>
</dbReference>
<dbReference type="KEGG" id="paeb:NCGM1900_4142"/>
<dbReference type="InterPro" id="IPR013249">
    <property type="entry name" value="RNA_pol_sigma70_r4_t2"/>
</dbReference>
<proteinExistence type="inferred from homology"/>
<gene>
    <name evidence="7" type="ORF">L4V69_18095</name>
</gene>
<dbReference type="RefSeq" id="WP_003089542.1">
    <property type="nucleotide sequence ID" value="NZ_AP014622.1"/>
</dbReference>
<dbReference type="Pfam" id="PF08281">
    <property type="entry name" value="Sigma70_r4_2"/>
    <property type="match status" value="1"/>
</dbReference>
<sequence>MENHYRELLRFLSARLGDRQAAADVAHDAYLRVLERSSQARIEHPRAFLYRTALNLAVDEHRRSRVRKAEPLHVLDEEEGMSEPSPQVLEDQRQRLDLLTLALNELPPLCRESFLLRKLEGLSHNEIAAHLNISRSLVEKHIVNAMRHCRLRMRAWESS</sequence>
<dbReference type="NCBIfam" id="NF009179">
    <property type="entry name" value="PRK12527.1"/>
    <property type="match status" value="1"/>
</dbReference>
<dbReference type="PANTHER" id="PTHR43133">
    <property type="entry name" value="RNA POLYMERASE ECF-TYPE SIGMA FACTO"/>
    <property type="match status" value="1"/>
</dbReference>
<evidence type="ECO:0000259" key="5">
    <source>
        <dbReference type="Pfam" id="PF04542"/>
    </source>
</evidence>
<reference evidence="7" key="2">
    <citation type="submission" date="2023-10" db="EMBL/GenBank/DDBJ databases">
        <title>Pathogen: clinical or host-associated sample.</title>
        <authorList>
            <person name="Hergert J."/>
            <person name="Casey R."/>
            <person name="Wagner J."/>
            <person name="Young E.L."/>
            <person name="Oakeson K.F."/>
        </authorList>
    </citation>
    <scope>NUCLEOTIDE SEQUENCE</scope>
    <source>
        <strain evidence="7">2021CK-01020</strain>
    </source>
</reference>
<dbReference type="SUPFAM" id="SSF88659">
    <property type="entry name" value="Sigma3 and sigma4 domains of RNA polymerase sigma factors"/>
    <property type="match status" value="1"/>
</dbReference>
<dbReference type="GO" id="GO:0016987">
    <property type="term" value="F:sigma factor activity"/>
    <property type="evidence" value="ECO:0007669"/>
    <property type="project" value="UniProtKB-KW"/>
</dbReference>
<dbReference type="InterPro" id="IPR013324">
    <property type="entry name" value="RNA_pol_sigma_r3/r4-like"/>
</dbReference>
<keyword evidence="4" id="KW-0804">Transcription</keyword>
<evidence type="ECO:0000259" key="6">
    <source>
        <dbReference type="Pfam" id="PF08281"/>
    </source>
</evidence>
<feature type="domain" description="RNA polymerase sigma factor 70 region 4 type 2" evidence="6">
    <location>
        <begin position="97"/>
        <end position="149"/>
    </location>
</feature>
<dbReference type="AlphaFoldDB" id="A0A077JV57"/>
<dbReference type="EMBL" id="CP136986">
    <property type="protein sequence ID" value="WOS80995.1"/>
    <property type="molecule type" value="Genomic_DNA"/>
</dbReference>
<dbReference type="InterPro" id="IPR014284">
    <property type="entry name" value="RNA_pol_sigma-70_dom"/>
</dbReference>
<evidence type="ECO:0000256" key="4">
    <source>
        <dbReference type="ARBA" id="ARBA00023163"/>
    </source>
</evidence>